<dbReference type="AlphaFoldDB" id="A0A8J5G2V1"/>
<proteinExistence type="predicted"/>
<organism evidence="1 2">
    <name type="scientific">Zingiber officinale</name>
    <name type="common">Ginger</name>
    <name type="synonym">Amomum zingiber</name>
    <dbReference type="NCBI Taxonomy" id="94328"/>
    <lineage>
        <taxon>Eukaryota</taxon>
        <taxon>Viridiplantae</taxon>
        <taxon>Streptophyta</taxon>
        <taxon>Embryophyta</taxon>
        <taxon>Tracheophyta</taxon>
        <taxon>Spermatophyta</taxon>
        <taxon>Magnoliopsida</taxon>
        <taxon>Liliopsida</taxon>
        <taxon>Zingiberales</taxon>
        <taxon>Zingiberaceae</taxon>
        <taxon>Zingiber</taxon>
    </lineage>
</organism>
<evidence type="ECO:0000313" key="2">
    <source>
        <dbReference type="Proteomes" id="UP000734854"/>
    </source>
</evidence>
<accession>A0A8J5G2V1</accession>
<protein>
    <submittedName>
        <fullName evidence="1">Uncharacterized protein</fullName>
    </submittedName>
</protein>
<dbReference type="PANTHER" id="PTHR33181:SF19">
    <property type="entry name" value="OS04G0658200 PROTEIN"/>
    <property type="match status" value="1"/>
</dbReference>
<gene>
    <name evidence="1" type="ORF">ZIOFF_051762</name>
</gene>
<dbReference type="EMBL" id="JACMSC010000014">
    <property type="protein sequence ID" value="KAG6490464.1"/>
    <property type="molecule type" value="Genomic_DNA"/>
</dbReference>
<sequence>MAWWHRVVGSPAKRAWAAVASRFKSSSDGKPALSLSLEASGILNLHNDVQMCGYQDVQTMWELVKRSEMELSHKNKKRKRPLWRLSAWLNRTSCSDPMDPH</sequence>
<name>A0A8J5G2V1_ZINOF</name>
<keyword evidence="2" id="KW-1185">Reference proteome</keyword>
<evidence type="ECO:0000313" key="1">
    <source>
        <dbReference type="EMBL" id="KAG6490464.1"/>
    </source>
</evidence>
<comment type="caution">
    <text evidence="1">The sequence shown here is derived from an EMBL/GenBank/DDBJ whole genome shotgun (WGS) entry which is preliminary data.</text>
</comment>
<dbReference type="PANTHER" id="PTHR33181">
    <property type="entry name" value="OS01G0778500 PROTEIN"/>
    <property type="match status" value="1"/>
</dbReference>
<dbReference type="Proteomes" id="UP000734854">
    <property type="component" value="Unassembled WGS sequence"/>
</dbReference>
<reference evidence="1 2" key="1">
    <citation type="submission" date="2020-08" db="EMBL/GenBank/DDBJ databases">
        <title>Plant Genome Project.</title>
        <authorList>
            <person name="Zhang R.-G."/>
        </authorList>
    </citation>
    <scope>NUCLEOTIDE SEQUENCE [LARGE SCALE GENOMIC DNA]</scope>
    <source>
        <tissue evidence="1">Rhizome</tissue>
    </source>
</reference>